<dbReference type="CDD" id="cd02961">
    <property type="entry name" value="PDI_a_family"/>
    <property type="match status" value="1"/>
</dbReference>
<dbReference type="PANTHER" id="PTHR45672:SF3">
    <property type="entry name" value="THIOREDOXIN DOMAIN-CONTAINING PROTEIN 5"/>
    <property type="match status" value="1"/>
</dbReference>
<dbReference type="PROSITE" id="PS51352">
    <property type="entry name" value="THIOREDOXIN_2"/>
    <property type="match status" value="1"/>
</dbReference>
<keyword evidence="6" id="KW-1185">Reference proteome</keyword>
<dbReference type="InterPro" id="IPR051063">
    <property type="entry name" value="PDI"/>
</dbReference>
<evidence type="ECO:0000259" key="4">
    <source>
        <dbReference type="PROSITE" id="PS51352"/>
    </source>
</evidence>
<dbReference type="InterPro" id="IPR036249">
    <property type="entry name" value="Thioredoxin-like_sf"/>
</dbReference>
<sequence>MFFVFLVHISFSKKSISITPENVNIITNKSNDIPAFVEFWNPYCTHCQHFKPTWSKFSEEYDGSFLIADVDCIAHEKICERFKIDAFPTLKWIHPSRDIEISYTYDHDLEGLRSFAKAQLLTNFISIDEKTEISKQKPITNFYLFKYKNKNSEAYRNVQEVSNDFKLVNIPVFTIQSSTDSLTFNEYNSVYEFKEQFTRNNLRKFFYNNIFSYFNELKPEFIPKFHKIKTPIILYFLFDRKDTKSLLRANLNQLKSKYQFFYTYFNQKDSSIRDLFKPFSTEETFLALIDPKTKKYKTSKALLTEESLLSWIKSETEGNNDKNGWQKMYPSRFTVDNNDNDLSVIGIIAKEEEDHQNRIKIFYVFLYFTALVVVFATFKLVCYNQCKGERSPGQPIVDV</sequence>
<comment type="similarity">
    <text evidence="1">Belongs to the protein disulfide isomerase family.</text>
</comment>
<proteinExistence type="inferred from homology"/>
<evidence type="ECO:0000313" key="5">
    <source>
        <dbReference type="EMBL" id="KAK8842087.1"/>
    </source>
</evidence>
<evidence type="ECO:0000256" key="1">
    <source>
        <dbReference type="ARBA" id="ARBA00006347"/>
    </source>
</evidence>
<keyword evidence="3" id="KW-0472">Membrane</keyword>
<dbReference type="PANTHER" id="PTHR45672">
    <property type="entry name" value="PROTEIN DISULFIDE-ISOMERASE C17H9.14C-RELATED"/>
    <property type="match status" value="1"/>
</dbReference>
<dbReference type="Gene3D" id="3.40.30.10">
    <property type="entry name" value="Glutaredoxin"/>
    <property type="match status" value="1"/>
</dbReference>
<dbReference type="Proteomes" id="UP001470230">
    <property type="component" value="Unassembled WGS sequence"/>
</dbReference>
<dbReference type="PROSITE" id="PS00194">
    <property type="entry name" value="THIOREDOXIN_1"/>
    <property type="match status" value="1"/>
</dbReference>
<dbReference type="InterPro" id="IPR013766">
    <property type="entry name" value="Thioredoxin_domain"/>
</dbReference>
<evidence type="ECO:0000256" key="2">
    <source>
        <dbReference type="ARBA" id="ARBA00022729"/>
    </source>
</evidence>
<feature type="domain" description="Thioredoxin" evidence="4">
    <location>
        <begin position="9"/>
        <end position="121"/>
    </location>
</feature>
<name>A0ABR2H937_9EUKA</name>
<feature type="transmembrane region" description="Helical" evidence="3">
    <location>
        <begin position="361"/>
        <end position="382"/>
    </location>
</feature>
<evidence type="ECO:0000256" key="3">
    <source>
        <dbReference type="SAM" id="Phobius"/>
    </source>
</evidence>
<gene>
    <name evidence="5" type="ORF">M9Y10_026310</name>
</gene>
<dbReference type="InterPro" id="IPR017937">
    <property type="entry name" value="Thioredoxin_CS"/>
</dbReference>
<dbReference type="Pfam" id="PF00085">
    <property type="entry name" value="Thioredoxin"/>
    <property type="match status" value="1"/>
</dbReference>
<organism evidence="5 6">
    <name type="scientific">Tritrichomonas musculus</name>
    <dbReference type="NCBI Taxonomy" id="1915356"/>
    <lineage>
        <taxon>Eukaryota</taxon>
        <taxon>Metamonada</taxon>
        <taxon>Parabasalia</taxon>
        <taxon>Tritrichomonadida</taxon>
        <taxon>Tritrichomonadidae</taxon>
        <taxon>Tritrichomonas</taxon>
    </lineage>
</organism>
<dbReference type="EMBL" id="JAPFFF010000039">
    <property type="protein sequence ID" value="KAK8842087.1"/>
    <property type="molecule type" value="Genomic_DNA"/>
</dbReference>
<comment type="caution">
    <text evidence="5">The sequence shown here is derived from an EMBL/GenBank/DDBJ whole genome shotgun (WGS) entry which is preliminary data.</text>
</comment>
<protein>
    <recommendedName>
        <fullName evidence="4">Thioredoxin domain-containing protein</fullName>
    </recommendedName>
</protein>
<keyword evidence="3" id="KW-0812">Transmembrane</keyword>
<evidence type="ECO:0000313" key="6">
    <source>
        <dbReference type="Proteomes" id="UP001470230"/>
    </source>
</evidence>
<dbReference type="SUPFAM" id="SSF52833">
    <property type="entry name" value="Thioredoxin-like"/>
    <property type="match status" value="1"/>
</dbReference>
<reference evidence="5 6" key="1">
    <citation type="submission" date="2024-04" db="EMBL/GenBank/DDBJ databases">
        <title>Tritrichomonas musculus Genome.</title>
        <authorList>
            <person name="Alves-Ferreira E."/>
            <person name="Grigg M."/>
            <person name="Lorenzi H."/>
            <person name="Galac M."/>
        </authorList>
    </citation>
    <scope>NUCLEOTIDE SEQUENCE [LARGE SCALE GENOMIC DNA]</scope>
    <source>
        <strain evidence="5 6">EAF2021</strain>
    </source>
</reference>
<accession>A0ABR2H937</accession>
<keyword evidence="2" id="KW-0732">Signal</keyword>
<keyword evidence="3" id="KW-1133">Transmembrane helix</keyword>